<keyword evidence="4" id="KW-0472">Membrane</keyword>
<feature type="region of interest" description="Disordered" evidence="2">
    <location>
        <begin position="1"/>
        <end position="23"/>
    </location>
</feature>
<evidence type="ECO:0000259" key="3">
    <source>
        <dbReference type="Pfam" id="PF08327"/>
    </source>
</evidence>
<dbReference type="SUPFAM" id="SSF55961">
    <property type="entry name" value="Bet v1-like"/>
    <property type="match status" value="1"/>
</dbReference>
<sequence>MDARMENEAAPMKNPTTSERKSDRELVVTRTFNAPARLVFKAWTTPELLMQWWAPKSFGVSMISCEVDARVGGSYRFVFVVGNDASKPMPFFGKYLEVKPHSRLVWTNEEGDEGGAITTATFEEKSGKTLLTLHDLYPSKEALDAAIASGSTGGMCETCNQLDELLATLGTSATPAAS</sequence>
<dbReference type="AlphaFoldDB" id="A0A0K1Q2Y9"/>
<evidence type="ECO:0000256" key="1">
    <source>
        <dbReference type="ARBA" id="ARBA00006817"/>
    </source>
</evidence>
<gene>
    <name evidence="4" type="ORF">AKJ09_06802</name>
</gene>
<accession>A0A0K1Q2Y9</accession>
<evidence type="ECO:0000313" key="4">
    <source>
        <dbReference type="EMBL" id="AKV00139.1"/>
    </source>
</evidence>
<comment type="similarity">
    <text evidence="1">Belongs to the AHA1 family.</text>
</comment>
<dbReference type="Pfam" id="PF08327">
    <property type="entry name" value="AHSA1"/>
    <property type="match status" value="1"/>
</dbReference>
<dbReference type="PATRIC" id="fig|1391654.3.peg.6905"/>
<dbReference type="KEGG" id="llu:AKJ09_06802"/>
<dbReference type="STRING" id="1391654.AKJ09_06802"/>
<reference evidence="4 5" key="1">
    <citation type="submission" date="2015-08" db="EMBL/GenBank/DDBJ databases">
        <authorList>
            <person name="Babu N.S."/>
            <person name="Beckwith C.J."/>
            <person name="Beseler K.G."/>
            <person name="Brison A."/>
            <person name="Carone J.V."/>
            <person name="Caskin T.P."/>
            <person name="Diamond M."/>
            <person name="Durham M.E."/>
            <person name="Foxe J.M."/>
            <person name="Go M."/>
            <person name="Henderson B.A."/>
            <person name="Jones I.B."/>
            <person name="McGettigan J.A."/>
            <person name="Micheletti S.J."/>
            <person name="Nasrallah M.E."/>
            <person name="Ortiz D."/>
            <person name="Piller C.R."/>
            <person name="Privatt S.R."/>
            <person name="Schneider S.L."/>
            <person name="Sharp S."/>
            <person name="Smith T.C."/>
            <person name="Stanton J.D."/>
            <person name="Ullery H.E."/>
            <person name="Wilson R.J."/>
            <person name="Serrano M.G."/>
            <person name="Buck G."/>
            <person name="Lee V."/>
            <person name="Wang Y."/>
            <person name="Carvalho R."/>
            <person name="Voegtly L."/>
            <person name="Shi R."/>
            <person name="Duckworth R."/>
            <person name="Johnson A."/>
            <person name="Loviza R."/>
            <person name="Walstead R."/>
            <person name="Shah Z."/>
            <person name="Kiflezghi M."/>
            <person name="Wade K."/>
            <person name="Ball S.L."/>
            <person name="Bradley K.W."/>
            <person name="Asai D.J."/>
            <person name="Bowman C.A."/>
            <person name="Russell D.A."/>
            <person name="Pope W.H."/>
            <person name="Jacobs-Sera D."/>
            <person name="Hendrix R.W."/>
            <person name="Hatfull G.F."/>
        </authorList>
    </citation>
    <scope>NUCLEOTIDE SEQUENCE [LARGE SCALE GENOMIC DNA]</scope>
    <source>
        <strain evidence="4 5">DSM 27648</strain>
    </source>
</reference>
<organism evidence="4 5">
    <name type="scientific">Labilithrix luteola</name>
    <dbReference type="NCBI Taxonomy" id="1391654"/>
    <lineage>
        <taxon>Bacteria</taxon>
        <taxon>Pseudomonadati</taxon>
        <taxon>Myxococcota</taxon>
        <taxon>Polyangia</taxon>
        <taxon>Polyangiales</taxon>
        <taxon>Labilitrichaceae</taxon>
        <taxon>Labilithrix</taxon>
    </lineage>
</organism>
<dbReference type="EMBL" id="CP012333">
    <property type="protein sequence ID" value="AKV00139.1"/>
    <property type="molecule type" value="Genomic_DNA"/>
</dbReference>
<keyword evidence="4" id="KW-0808">Transferase</keyword>
<name>A0A0K1Q2Y9_9BACT</name>
<evidence type="ECO:0000313" key="5">
    <source>
        <dbReference type="Proteomes" id="UP000064967"/>
    </source>
</evidence>
<keyword evidence="4" id="KW-0812">Transmembrane</keyword>
<dbReference type="CDD" id="cd07826">
    <property type="entry name" value="SRPBCC_CalC_Aha1-like_9"/>
    <property type="match status" value="1"/>
</dbReference>
<evidence type="ECO:0000256" key="2">
    <source>
        <dbReference type="SAM" id="MobiDB-lite"/>
    </source>
</evidence>
<protein>
    <submittedName>
        <fullName evidence="4">Putative glutathione S-transferase-related transmembrane protein</fullName>
    </submittedName>
</protein>
<dbReference type="Proteomes" id="UP000064967">
    <property type="component" value="Chromosome"/>
</dbReference>
<keyword evidence="5" id="KW-1185">Reference proteome</keyword>
<dbReference type="GO" id="GO:0016740">
    <property type="term" value="F:transferase activity"/>
    <property type="evidence" value="ECO:0007669"/>
    <property type="project" value="UniProtKB-KW"/>
</dbReference>
<dbReference type="InterPro" id="IPR013538">
    <property type="entry name" value="ASHA1/2-like_C"/>
</dbReference>
<proteinExistence type="inferred from homology"/>
<dbReference type="Gene3D" id="3.30.530.20">
    <property type="match status" value="1"/>
</dbReference>
<dbReference type="InterPro" id="IPR023393">
    <property type="entry name" value="START-like_dom_sf"/>
</dbReference>
<feature type="domain" description="Activator of Hsp90 ATPase homologue 1/2-like C-terminal" evidence="3">
    <location>
        <begin position="33"/>
        <end position="166"/>
    </location>
</feature>